<dbReference type="EMBL" id="JAACQH010000132">
    <property type="protein sequence ID" value="NCS91931.1"/>
    <property type="molecule type" value="Genomic_DNA"/>
</dbReference>
<protein>
    <recommendedName>
        <fullName evidence="8">Ribonuclease Z</fullName>
        <shortName evidence="8">RNase Z</shortName>
        <ecNumber evidence="8">3.1.26.11</ecNumber>
    </recommendedName>
    <alternativeName>
        <fullName evidence="8">tRNA 3 endonuclease</fullName>
    </alternativeName>
    <alternativeName>
        <fullName evidence="8">tRNase Z</fullName>
    </alternativeName>
</protein>
<dbReference type="Pfam" id="PF12706">
    <property type="entry name" value="Lactamase_B_2"/>
    <property type="match status" value="1"/>
</dbReference>
<accession>A0A8J7Z0F2</accession>
<feature type="binding site" evidence="8">
    <location>
        <position position="223"/>
    </location>
    <ligand>
        <name>Zn(2+)</name>
        <dbReference type="ChEBI" id="CHEBI:29105"/>
        <label>1</label>
        <note>catalytic</note>
    </ligand>
</feature>
<evidence type="ECO:0000256" key="5">
    <source>
        <dbReference type="ARBA" id="ARBA00022759"/>
    </source>
</evidence>
<feature type="binding site" evidence="8">
    <location>
        <position position="81"/>
    </location>
    <ligand>
        <name>Zn(2+)</name>
        <dbReference type="ChEBI" id="CHEBI:29105"/>
        <label>1</label>
        <note>catalytic</note>
    </ligand>
</feature>
<evidence type="ECO:0000313" key="12">
    <source>
        <dbReference type="Proteomes" id="UP000738826"/>
    </source>
</evidence>
<dbReference type="InterPro" id="IPR001279">
    <property type="entry name" value="Metallo-B-lactamas"/>
</dbReference>
<dbReference type="PANTHER" id="PTHR46018:SF2">
    <property type="entry name" value="ZINC PHOSPHODIESTERASE ELAC PROTEIN 1"/>
    <property type="match status" value="1"/>
</dbReference>
<feature type="binding site" evidence="8">
    <location>
        <position position="223"/>
    </location>
    <ligand>
        <name>Zn(2+)</name>
        <dbReference type="ChEBI" id="CHEBI:29105"/>
        <label>2</label>
        <note>catalytic</note>
    </ligand>
</feature>
<dbReference type="NCBIfam" id="NF000801">
    <property type="entry name" value="PRK00055.1-3"/>
    <property type="match status" value="1"/>
</dbReference>
<dbReference type="CDD" id="cd07717">
    <property type="entry name" value="RNaseZ_ZiPD-like_MBL-fold"/>
    <property type="match status" value="1"/>
</dbReference>
<dbReference type="InterPro" id="IPR013471">
    <property type="entry name" value="RNase_Z/BN"/>
</dbReference>
<dbReference type="Pfam" id="PF23023">
    <property type="entry name" value="Anti-Pycsar_Apyc1"/>
    <property type="match status" value="1"/>
</dbReference>
<evidence type="ECO:0000256" key="1">
    <source>
        <dbReference type="ARBA" id="ARBA00011738"/>
    </source>
</evidence>
<comment type="similarity">
    <text evidence="8">Belongs to the RNase Z family.</text>
</comment>
<dbReference type="SMART" id="SM00849">
    <property type="entry name" value="Lactamase_B"/>
    <property type="match status" value="1"/>
</dbReference>
<dbReference type="EMBL" id="JAACVF010000199">
    <property type="protein sequence ID" value="NCN65683.1"/>
    <property type="molecule type" value="Genomic_DNA"/>
</dbReference>
<comment type="subunit">
    <text evidence="1 8">Homodimer.</text>
</comment>
<comment type="catalytic activity">
    <reaction evidence="8">
        <text>Endonucleolytic cleavage of RNA, removing extra 3' nucleotides from tRNA precursor, generating 3' termini of tRNAs. A 3'-hydroxy group is left at the tRNA terminus and a 5'-phosphoryl group is left at the trailer molecule.</text>
        <dbReference type="EC" id="3.1.26.11"/>
    </reaction>
</comment>
<comment type="function">
    <text evidence="8">Zinc phosphodiesterase, which displays some tRNA 3'-processing endonuclease activity. Probably involved in tRNA maturation, by removing a 3'-trailer from precursor tRNA.</text>
</comment>
<evidence type="ECO:0000256" key="4">
    <source>
        <dbReference type="ARBA" id="ARBA00022723"/>
    </source>
</evidence>
<feature type="binding site" evidence="8">
    <location>
        <position position="84"/>
    </location>
    <ligand>
        <name>Zn(2+)</name>
        <dbReference type="ChEBI" id="CHEBI:29105"/>
        <label>2</label>
        <note>catalytic</note>
    </ligand>
</feature>
<evidence type="ECO:0000313" key="11">
    <source>
        <dbReference type="EMBL" id="NCS91931.1"/>
    </source>
</evidence>
<proteinExistence type="inferred from homology"/>
<keyword evidence="5 8" id="KW-0255">Endonuclease</keyword>
<keyword evidence="6 8" id="KW-0378">Hydrolase</keyword>
<dbReference type="InterPro" id="IPR036866">
    <property type="entry name" value="RibonucZ/Hydroxyglut_hydro"/>
</dbReference>
<gene>
    <name evidence="8" type="primary">rnz</name>
    <name evidence="11" type="ORF">GW779_05990</name>
    <name evidence="10" type="ORF">GW910_06485</name>
</gene>
<evidence type="ECO:0000256" key="3">
    <source>
        <dbReference type="ARBA" id="ARBA00022722"/>
    </source>
</evidence>
<sequence length="325" mass="36491">MKIIFLGSGGSVPTKDRGLPAVLVEYLNELFLFDCGEGTLRQIMICSSKRNKRNEKSKENRGKNDKINFMNINKILITHFHADHIAGLIGIINTMNFLDRRSNLEIYGGAGIRSIIKNLPVPKDAMRFVKIYEISEGQVVEGRRYKIIPFKTQHTAESLGFVFEEKEKRKFLKEKAVALGIPEGKLYSGLQRGESINFNGRTINPDDVLSEPIKGRKIVYTGDTTPCENTVKFAERCDILIHDSTYSNIDIDKISDHGHSTALQAAETAKKANAKSLFLIHISQRYADSKILEDEAGKVFGNSYVVRDFTNVQISAPPEKKILIV</sequence>
<dbReference type="PANTHER" id="PTHR46018">
    <property type="entry name" value="ZINC PHOSPHODIESTERASE ELAC PROTEIN 1"/>
    <property type="match status" value="1"/>
</dbReference>
<feature type="active site" description="Proton acceptor" evidence="8">
    <location>
        <position position="83"/>
    </location>
</feature>
<dbReference type="GO" id="GO:0008270">
    <property type="term" value="F:zinc ion binding"/>
    <property type="evidence" value="ECO:0007669"/>
    <property type="project" value="UniProtKB-UniRule"/>
</dbReference>
<feature type="binding site" evidence="8">
    <location>
        <position position="154"/>
    </location>
    <ligand>
        <name>Zn(2+)</name>
        <dbReference type="ChEBI" id="CHEBI:29105"/>
        <label>1</label>
        <note>catalytic</note>
    </ligand>
</feature>
<comment type="caution">
    <text evidence="11">The sequence shown here is derived from an EMBL/GenBank/DDBJ whole genome shotgun (WGS) entry which is preliminary data.</text>
</comment>
<dbReference type="Proteomes" id="UP000738826">
    <property type="component" value="Unassembled WGS sequence"/>
</dbReference>
<evidence type="ECO:0000256" key="2">
    <source>
        <dbReference type="ARBA" id="ARBA00022694"/>
    </source>
</evidence>
<reference evidence="11" key="1">
    <citation type="submission" date="2019-11" db="EMBL/GenBank/DDBJ databases">
        <title>Lipid analysis of CO2-rich subsurface aquifers suggests an autotrophy-based deep biosphere with lysolipids enriched in CPR bacteria.</title>
        <authorList>
            <person name="Probst A.J."/>
            <person name="Elling F.J."/>
            <person name="Castelle C.J."/>
            <person name="Zhu Q."/>
            <person name="Elvert M."/>
            <person name="Birarda G."/>
            <person name="Holman H.-Y."/>
            <person name="Lane K.R."/>
            <person name="Ladd B."/>
            <person name="Ryan M.C."/>
            <person name="Woyke T."/>
            <person name="Hinrichs K.-U."/>
            <person name="Banfield J.F."/>
        </authorList>
    </citation>
    <scope>NUCLEOTIDE SEQUENCE</scope>
    <source>
        <strain evidence="10">CG_2015-01_33_1645</strain>
        <strain evidence="11">CG_2015-04_33_537</strain>
    </source>
</reference>
<feature type="binding site" evidence="8">
    <location>
        <position position="281"/>
    </location>
    <ligand>
        <name>Zn(2+)</name>
        <dbReference type="ChEBI" id="CHEBI:29105"/>
        <label>2</label>
        <note>catalytic</note>
    </ligand>
</feature>
<evidence type="ECO:0000256" key="7">
    <source>
        <dbReference type="ARBA" id="ARBA00022833"/>
    </source>
</evidence>
<dbReference type="Gene3D" id="3.60.15.10">
    <property type="entry name" value="Ribonuclease Z/Hydroxyacylglutathione hydrolase-like"/>
    <property type="match status" value="1"/>
</dbReference>
<keyword evidence="4 8" id="KW-0479">Metal-binding</keyword>
<evidence type="ECO:0000256" key="6">
    <source>
        <dbReference type="ARBA" id="ARBA00022801"/>
    </source>
</evidence>
<evidence type="ECO:0000259" key="9">
    <source>
        <dbReference type="SMART" id="SM00849"/>
    </source>
</evidence>
<feature type="domain" description="Metallo-beta-lactamase" evidence="9">
    <location>
        <begin position="18"/>
        <end position="223"/>
    </location>
</feature>
<keyword evidence="7 8" id="KW-0862">Zinc</keyword>
<dbReference type="EC" id="3.1.26.11" evidence="8"/>
<feature type="binding site" evidence="8">
    <location>
        <position position="79"/>
    </location>
    <ligand>
        <name>Zn(2+)</name>
        <dbReference type="ChEBI" id="CHEBI:29105"/>
        <label>1</label>
        <note>catalytic</note>
    </ligand>
</feature>
<organism evidence="11 12">
    <name type="scientific">Candidatus Altarchaeum hamiconexum</name>
    <dbReference type="NCBI Taxonomy" id="1803513"/>
    <lineage>
        <taxon>Archaea</taxon>
        <taxon>Candidatus Altarchaeota</taxon>
        <taxon>Candidatus Altiarchaeia</taxon>
        <taxon>Candidatus Altarchaeales</taxon>
        <taxon>Candidatus Altarchaeaceae</taxon>
        <taxon>Candidatus Altarchaeum</taxon>
    </lineage>
</organism>
<evidence type="ECO:0000256" key="8">
    <source>
        <dbReference type="HAMAP-Rule" id="MF_01818"/>
    </source>
</evidence>
<keyword evidence="2 8" id="KW-0819">tRNA processing</keyword>
<dbReference type="SUPFAM" id="SSF56281">
    <property type="entry name" value="Metallo-hydrolase/oxidoreductase"/>
    <property type="match status" value="1"/>
</dbReference>
<dbReference type="HAMAP" id="MF_01818">
    <property type="entry name" value="RNase_Z_BN"/>
    <property type="match status" value="1"/>
</dbReference>
<evidence type="ECO:0000313" key="10">
    <source>
        <dbReference type="EMBL" id="NCN65683.1"/>
    </source>
</evidence>
<dbReference type="GO" id="GO:0042781">
    <property type="term" value="F:3'-tRNA processing endoribonuclease activity"/>
    <property type="evidence" value="ECO:0007669"/>
    <property type="project" value="UniProtKB-UniRule"/>
</dbReference>
<dbReference type="Proteomes" id="UP000768163">
    <property type="component" value="Unassembled WGS sequence"/>
</dbReference>
<dbReference type="AlphaFoldDB" id="A0A8J7Z0F2"/>
<feature type="binding site" evidence="8">
    <location>
        <position position="83"/>
    </location>
    <ligand>
        <name>Zn(2+)</name>
        <dbReference type="ChEBI" id="CHEBI:29105"/>
        <label>2</label>
        <note>catalytic</note>
    </ligand>
</feature>
<keyword evidence="3 8" id="KW-0540">Nuclease</keyword>
<name>A0A8J7Z0F2_9ARCH</name>
<comment type="cofactor">
    <cofactor evidence="8">
        <name>Zn(2+)</name>
        <dbReference type="ChEBI" id="CHEBI:29105"/>
    </cofactor>
    <text evidence="8">Binds 2 Zn(2+) ions.</text>
</comment>